<reference evidence="2 3" key="1">
    <citation type="submission" date="2016-10" db="EMBL/GenBank/DDBJ databases">
        <authorList>
            <person name="de Groot N.N."/>
        </authorList>
    </citation>
    <scope>NUCLEOTIDE SEQUENCE [LARGE SCALE GENOMIC DNA]</scope>
    <source>
        <strain evidence="2 3">CGMCC 1.7054</strain>
    </source>
</reference>
<protein>
    <submittedName>
        <fullName evidence="2">Glycosyltransferase involved in cell wall bisynthesis</fullName>
    </submittedName>
</protein>
<gene>
    <name evidence="2" type="ORF">SAMN04487966_11119</name>
</gene>
<dbReference type="AlphaFoldDB" id="A0A1I7MR74"/>
<organism evidence="2 3">
    <name type="scientific">Micrococcus terreus</name>
    <dbReference type="NCBI Taxonomy" id="574650"/>
    <lineage>
        <taxon>Bacteria</taxon>
        <taxon>Bacillati</taxon>
        <taxon>Actinomycetota</taxon>
        <taxon>Actinomycetes</taxon>
        <taxon>Micrococcales</taxon>
        <taxon>Micrococcaceae</taxon>
        <taxon>Micrococcus</taxon>
    </lineage>
</organism>
<proteinExistence type="predicted"/>
<dbReference type="SUPFAM" id="SSF53756">
    <property type="entry name" value="UDP-Glycosyltransferase/glycogen phosphorylase"/>
    <property type="match status" value="2"/>
</dbReference>
<dbReference type="RefSeq" id="WP_245760796.1">
    <property type="nucleotide sequence ID" value="NZ_FPCG01000011.1"/>
</dbReference>
<evidence type="ECO:0000313" key="2">
    <source>
        <dbReference type="EMBL" id="SFV24424.1"/>
    </source>
</evidence>
<feature type="compositionally biased region" description="Pro residues" evidence="1">
    <location>
        <begin position="1"/>
        <end position="14"/>
    </location>
</feature>
<feature type="region of interest" description="Disordered" evidence="1">
    <location>
        <begin position="187"/>
        <end position="217"/>
    </location>
</feature>
<dbReference type="EMBL" id="FPCG01000011">
    <property type="protein sequence ID" value="SFV24424.1"/>
    <property type="molecule type" value="Genomic_DNA"/>
</dbReference>
<dbReference type="Proteomes" id="UP000198881">
    <property type="component" value="Unassembled WGS sequence"/>
</dbReference>
<name>A0A1I7MR74_9MICC</name>
<dbReference type="STRING" id="574650.SAMN04487966_11119"/>
<evidence type="ECO:0000256" key="1">
    <source>
        <dbReference type="SAM" id="MobiDB-lite"/>
    </source>
</evidence>
<feature type="region of interest" description="Disordered" evidence="1">
    <location>
        <begin position="1"/>
        <end position="21"/>
    </location>
</feature>
<evidence type="ECO:0000313" key="3">
    <source>
        <dbReference type="Proteomes" id="UP000198881"/>
    </source>
</evidence>
<keyword evidence="3" id="KW-1185">Reference proteome</keyword>
<sequence>MNPAIPNTPSPDAPVNPNIPALGGQVTQLPTQVTVQPVPAGHPYAQHILPVDLEPSYTVLVDPKVPDAPEGQWWPPRALDADWLLEDPTHLPDILHVHFGFEHYSPLQLRRLVEVLRQAGSALVITVHDLENPHLTEQKAHLDRLQVLVPAADEVLTLTEGAAQEIQRRWGRHATVVPHPHVLPLEQLPVAPSTGRRRAATPEDEGHDDGQSGFPFTLTAGARRQAPTSGDTVTIGVHAKDLRANVDPISVMDGLQATRDLLKAQGIEATVRFDVHRGVQRRGMLEILQKEAAARDIQVWEHNRLSDDELAADLLNLDVSVLPYGFGTHSGWVELCRDLGVPVVVNDVGFVAEQAAAPTPGAPADAVSPIGVFTTADPQSMAAAIDRLLDQRGRIHPATREARAEQREQIAAVHDEVYNRALAVARSRAAAR</sequence>
<dbReference type="Gene3D" id="3.40.50.2000">
    <property type="entry name" value="Glycogen Phosphorylase B"/>
    <property type="match status" value="1"/>
</dbReference>
<dbReference type="GO" id="GO:0016740">
    <property type="term" value="F:transferase activity"/>
    <property type="evidence" value="ECO:0007669"/>
    <property type="project" value="UniProtKB-KW"/>
</dbReference>
<keyword evidence="2" id="KW-0808">Transferase</keyword>
<accession>A0A1I7MR74</accession>